<dbReference type="Pfam" id="PF12323">
    <property type="entry name" value="HTH_OrfB_IS605"/>
    <property type="match status" value="1"/>
</dbReference>
<feature type="domain" description="Transposase putative helix-turn-helix" evidence="10">
    <location>
        <begin position="14"/>
        <end position="58"/>
    </location>
</feature>
<dbReference type="NCBIfam" id="NF040570">
    <property type="entry name" value="guided_TnpB"/>
    <property type="match status" value="1"/>
</dbReference>
<evidence type="ECO:0000259" key="9">
    <source>
        <dbReference type="Pfam" id="PF07282"/>
    </source>
</evidence>
<evidence type="ECO:0000256" key="4">
    <source>
        <dbReference type="ARBA" id="ARBA00022723"/>
    </source>
</evidence>
<protein>
    <submittedName>
        <fullName evidence="11">Putative transposase</fullName>
    </submittedName>
</protein>
<evidence type="ECO:0000259" key="10">
    <source>
        <dbReference type="Pfam" id="PF12323"/>
    </source>
</evidence>
<feature type="domain" description="Cas12f1-like TNB" evidence="9">
    <location>
        <begin position="307"/>
        <end position="374"/>
    </location>
</feature>
<comment type="similarity">
    <text evidence="1">In the C-terminal section; belongs to the transposase 35 family.</text>
</comment>
<evidence type="ECO:0000259" key="8">
    <source>
        <dbReference type="Pfam" id="PF01385"/>
    </source>
</evidence>
<dbReference type="InterPro" id="IPR021027">
    <property type="entry name" value="Transposase_put_HTH"/>
</dbReference>
<evidence type="ECO:0000256" key="1">
    <source>
        <dbReference type="ARBA" id="ARBA00008761"/>
    </source>
</evidence>
<dbReference type="GO" id="GO:0006310">
    <property type="term" value="P:DNA recombination"/>
    <property type="evidence" value="ECO:0007669"/>
    <property type="project" value="UniProtKB-KW"/>
</dbReference>
<dbReference type="InterPro" id="IPR051399">
    <property type="entry name" value="RNA-guided_DNA_endo/Transpos"/>
</dbReference>
<keyword evidence="5" id="KW-0862">Zinc</keyword>
<keyword evidence="4" id="KW-0479">Metal-binding</keyword>
<dbReference type="Pfam" id="PF07282">
    <property type="entry name" value="Cas12f1-like_TNB"/>
    <property type="match status" value="1"/>
</dbReference>
<dbReference type="InterPro" id="IPR053522">
    <property type="entry name" value="RNA-guided_endonuclease_TnpB"/>
</dbReference>
<dbReference type="PANTHER" id="PTHR30405:SF25">
    <property type="entry name" value="RNA-GUIDED DNA ENDONUCLEASE INSQ-RELATED"/>
    <property type="match status" value="1"/>
</dbReference>
<evidence type="ECO:0000256" key="2">
    <source>
        <dbReference type="ARBA" id="ARBA00011044"/>
    </source>
</evidence>
<accession>A0A1R4ED60</accession>
<organism evidence="11 12">
    <name type="scientific">Psychrobacter pasteurii</name>
    <dbReference type="NCBI Taxonomy" id="1945520"/>
    <lineage>
        <taxon>Bacteria</taxon>
        <taxon>Pseudomonadati</taxon>
        <taxon>Pseudomonadota</taxon>
        <taxon>Gammaproteobacteria</taxon>
        <taxon>Moraxellales</taxon>
        <taxon>Moraxellaceae</taxon>
        <taxon>Psychrobacter</taxon>
    </lineage>
</organism>
<sequence>MLGYISIKDDFQAMLKAYKYRIYPNREQQVLIEKHFGCSRFVFNWALALQKRYYAMFGKSLSRTKIQSHLVKKKKKARFAWLSEVNSQSLLNALLNVHTAFTNFFKGQAKFPRFKSKKIPQRSYQCPQHCTVNFEQGMINLPKIKGIKTVFSREFEGRVKTVTISKTATGKYYASVLVDNGEALPTSTTIEPSLTVGIDLGIRHLLNLSDGSKFDNPKHLAKASQRLSAQQKIFARKQKQSKNYQKQKLTVARIHEKVRNQRLDLHHKVTYKLICENQATSYAIEDLGVKNMVKNRKLAKAINDVGWGQFVTLLTYKANWYGKNILKVNRFFASSKICSHCHHKLDSLPLSVRHWTCPSCQTQHDRDINASNNIRQQALADVAGLATV</sequence>
<comment type="similarity">
    <text evidence="2">In the N-terminal section; belongs to the transposase 2 family.</text>
</comment>
<evidence type="ECO:0000313" key="11">
    <source>
        <dbReference type="EMBL" id="SJM36400.1"/>
    </source>
</evidence>
<reference evidence="12" key="1">
    <citation type="submission" date="2017-02" db="EMBL/GenBank/DDBJ databases">
        <authorList>
            <person name="Mornico D."/>
        </authorList>
    </citation>
    <scope>NUCLEOTIDE SEQUENCE [LARGE SCALE GENOMIC DNA]</scope>
</reference>
<dbReference type="InterPro" id="IPR001959">
    <property type="entry name" value="Transposase"/>
</dbReference>
<dbReference type="PANTHER" id="PTHR30405">
    <property type="entry name" value="TRANSPOSASE"/>
    <property type="match status" value="1"/>
</dbReference>
<name>A0A1R4ED60_9GAMM</name>
<dbReference type="EMBL" id="FUGD01000045">
    <property type="protein sequence ID" value="SJM36400.1"/>
    <property type="molecule type" value="Genomic_DNA"/>
</dbReference>
<dbReference type="GO" id="GO:0032196">
    <property type="term" value="P:transposition"/>
    <property type="evidence" value="ECO:0007669"/>
    <property type="project" value="UniProtKB-KW"/>
</dbReference>
<dbReference type="NCBIfam" id="TIGR01766">
    <property type="entry name" value="IS200/IS605 family accessory protein TnpB-like domain"/>
    <property type="match status" value="1"/>
</dbReference>
<dbReference type="AlphaFoldDB" id="A0A1R4ED60"/>
<evidence type="ECO:0000256" key="3">
    <source>
        <dbReference type="ARBA" id="ARBA00022578"/>
    </source>
</evidence>
<evidence type="ECO:0000313" key="12">
    <source>
        <dbReference type="Proteomes" id="UP000188169"/>
    </source>
</evidence>
<gene>
    <name evidence="11" type="ORF">A1019T_00361</name>
</gene>
<dbReference type="Proteomes" id="UP000188169">
    <property type="component" value="Unassembled WGS sequence"/>
</dbReference>
<keyword evidence="3" id="KW-0815">Transposition</keyword>
<dbReference type="GO" id="GO:0003677">
    <property type="term" value="F:DNA binding"/>
    <property type="evidence" value="ECO:0007669"/>
    <property type="project" value="UniProtKB-KW"/>
</dbReference>
<keyword evidence="6" id="KW-0238">DNA-binding</keyword>
<evidence type="ECO:0000256" key="7">
    <source>
        <dbReference type="ARBA" id="ARBA00023172"/>
    </source>
</evidence>
<proteinExistence type="inferred from homology"/>
<feature type="domain" description="Probable transposase IS891/IS1136/IS1341" evidence="8">
    <location>
        <begin position="187"/>
        <end position="296"/>
    </location>
</feature>
<dbReference type="InterPro" id="IPR010095">
    <property type="entry name" value="Cas12f1-like_TNB"/>
</dbReference>
<dbReference type="RefSeq" id="WP_244152339.1">
    <property type="nucleotide sequence ID" value="NZ_FUGD01000045.1"/>
</dbReference>
<keyword evidence="7" id="KW-0233">DNA recombination</keyword>
<dbReference type="Pfam" id="PF01385">
    <property type="entry name" value="OrfB_IS605"/>
    <property type="match status" value="1"/>
</dbReference>
<dbReference type="NCBIfam" id="NF038281">
    <property type="entry name" value="IS200_TnpB"/>
    <property type="match status" value="1"/>
</dbReference>
<evidence type="ECO:0000256" key="6">
    <source>
        <dbReference type="ARBA" id="ARBA00023125"/>
    </source>
</evidence>
<evidence type="ECO:0000256" key="5">
    <source>
        <dbReference type="ARBA" id="ARBA00022833"/>
    </source>
</evidence>
<dbReference type="GO" id="GO:0046872">
    <property type="term" value="F:metal ion binding"/>
    <property type="evidence" value="ECO:0007669"/>
    <property type="project" value="UniProtKB-KW"/>
</dbReference>
<keyword evidence="12" id="KW-1185">Reference proteome</keyword>